<feature type="coiled-coil region" evidence="1">
    <location>
        <begin position="317"/>
        <end position="481"/>
    </location>
</feature>
<keyword evidence="4" id="KW-1185">Reference proteome</keyword>
<evidence type="ECO:0000313" key="4">
    <source>
        <dbReference type="Proteomes" id="UP001498398"/>
    </source>
</evidence>
<proteinExistence type="predicted"/>
<gene>
    <name evidence="3" type="ORF">VKT23_011090</name>
</gene>
<evidence type="ECO:0000256" key="1">
    <source>
        <dbReference type="SAM" id="Coils"/>
    </source>
</evidence>
<organism evidence="3 4">
    <name type="scientific">Marasmiellus scandens</name>
    <dbReference type="NCBI Taxonomy" id="2682957"/>
    <lineage>
        <taxon>Eukaryota</taxon>
        <taxon>Fungi</taxon>
        <taxon>Dikarya</taxon>
        <taxon>Basidiomycota</taxon>
        <taxon>Agaricomycotina</taxon>
        <taxon>Agaricomycetes</taxon>
        <taxon>Agaricomycetidae</taxon>
        <taxon>Agaricales</taxon>
        <taxon>Marasmiineae</taxon>
        <taxon>Omphalotaceae</taxon>
        <taxon>Marasmiellus</taxon>
    </lineage>
</organism>
<name>A0ABR1JCI7_9AGAR</name>
<dbReference type="Proteomes" id="UP001498398">
    <property type="component" value="Unassembled WGS sequence"/>
</dbReference>
<evidence type="ECO:0000256" key="2">
    <source>
        <dbReference type="SAM" id="MobiDB-lite"/>
    </source>
</evidence>
<comment type="caution">
    <text evidence="3">The sequence shown here is derived from an EMBL/GenBank/DDBJ whole genome shotgun (WGS) entry which is preliminary data.</text>
</comment>
<feature type="compositionally biased region" description="Acidic residues" evidence="2">
    <location>
        <begin position="175"/>
        <end position="184"/>
    </location>
</feature>
<sequence>MQNAQPAVNPCLVVTYGLPKAFRFSLKCGLDQSIHNRILCPDLQALKIPLPSLKRSEVIADGCVRCGWKEGRDDVFINALEGRMSDHRRINSEELRRRNIIRIDLHVNGKTYWLEAPTEGNDNTRPLNILSTHPFNGLKNLDHVAMGAVAKPEPPSSPKLEPSTSSHLKRKRDTLEDEDLDPLEDSGPSVTRKSSRQAARDARLRIRQELGGDQDELREVIREVSSHNSELIASVEALKVELAEEKVAHQAAEQDYIRVREELRLEKEGQKQAEASLKHKHGIERQQLIKGHRNKDMELQVIQKRFQEVQDDHKQTREYWTNETRRLRDELKEVKEDRDWVEDRLDAEREKRAEEQEACRVLREQYRQLQDEYEKKDEALQKTRLALDSAAEKVKEAQAAARATCVQLEERKGTEEEMQLRHKEDLAHMRDEMKGVEASLRNVQDRLDRSEETIKLKKKAEEMLEAKCRELEEMLRVEKAEREKSDGAFHSLQEDCRRLEVEGVEREDILRETRVELEVLRKRVSETNVQTTTADGVSLRDVHGVCSEGVRRVEGFGVQSVLGHLYR</sequence>
<protein>
    <submittedName>
        <fullName evidence="3">Uncharacterized protein</fullName>
    </submittedName>
</protein>
<feature type="region of interest" description="Disordered" evidence="2">
    <location>
        <begin position="149"/>
        <end position="200"/>
    </location>
</feature>
<dbReference type="EMBL" id="JBANRG010000023">
    <property type="protein sequence ID" value="KAK7455215.1"/>
    <property type="molecule type" value="Genomic_DNA"/>
</dbReference>
<feature type="coiled-coil region" evidence="1">
    <location>
        <begin position="235"/>
        <end position="262"/>
    </location>
</feature>
<reference evidence="3 4" key="1">
    <citation type="submission" date="2024-01" db="EMBL/GenBank/DDBJ databases">
        <title>A draft genome for the cacao thread blight pathogen Marasmiellus scandens.</title>
        <authorList>
            <person name="Baruah I.K."/>
            <person name="Leung J."/>
            <person name="Bukari Y."/>
            <person name="Amoako-Attah I."/>
            <person name="Meinhardt L.W."/>
            <person name="Bailey B.A."/>
            <person name="Cohen S.P."/>
        </authorList>
    </citation>
    <scope>NUCLEOTIDE SEQUENCE [LARGE SCALE GENOMIC DNA]</scope>
    <source>
        <strain evidence="3 4">GH-19</strain>
    </source>
</reference>
<keyword evidence="1" id="KW-0175">Coiled coil</keyword>
<evidence type="ECO:0000313" key="3">
    <source>
        <dbReference type="EMBL" id="KAK7455215.1"/>
    </source>
</evidence>
<accession>A0ABR1JCI7</accession>